<evidence type="ECO:0000259" key="1">
    <source>
        <dbReference type="Pfam" id="PF13460"/>
    </source>
</evidence>
<keyword evidence="3" id="KW-1185">Reference proteome</keyword>
<evidence type="ECO:0000313" key="3">
    <source>
        <dbReference type="Proteomes" id="UP000292886"/>
    </source>
</evidence>
<evidence type="ECO:0000313" key="2">
    <source>
        <dbReference type="EMBL" id="QBO35216.1"/>
    </source>
</evidence>
<accession>A0A4P6YRH6</accession>
<dbReference type="GO" id="GO:0042602">
    <property type="term" value="F:riboflavin reductase (NADPH) activity"/>
    <property type="evidence" value="ECO:0007669"/>
    <property type="project" value="TreeGrafter"/>
</dbReference>
<dbReference type="PANTHER" id="PTHR43355:SF2">
    <property type="entry name" value="FLAVIN REDUCTASE (NADPH)"/>
    <property type="match status" value="1"/>
</dbReference>
<dbReference type="KEGG" id="wei:EQG49_01455"/>
<dbReference type="Pfam" id="PF13460">
    <property type="entry name" value="NAD_binding_10"/>
    <property type="match status" value="1"/>
</dbReference>
<reference evidence="3" key="1">
    <citation type="submission" date="2019-03" db="EMBL/GenBank/DDBJ databases">
        <title>Weissella sp. 26KH-42 Genome sequencing.</title>
        <authorList>
            <person name="Heo J."/>
            <person name="Kim S.-J."/>
            <person name="Kim J.-S."/>
            <person name="Hong S.-B."/>
            <person name="Kwon S.-W."/>
        </authorList>
    </citation>
    <scope>NUCLEOTIDE SEQUENCE [LARGE SCALE GENOMIC DNA]</scope>
    <source>
        <strain evidence="3">26KH-42</strain>
    </source>
</reference>
<gene>
    <name evidence="2" type="ORF">EQG49_01455</name>
</gene>
<dbReference type="InterPro" id="IPR016040">
    <property type="entry name" value="NAD(P)-bd_dom"/>
</dbReference>
<dbReference type="OrthoDB" id="9803892at2"/>
<dbReference type="GO" id="GO:0004074">
    <property type="term" value="F:biliverdin reductase [NAD(P)H] activity"/>
    <property type="evidence" value="ECO:0007669"/>
    <property type="project" value="TreeGrafter"/>
</dbReference>
<protein>
    <submittedName>
        <fullName evidence="2">NAD-dependent epimerase/dehydratase family protein</fullName>
    </submittedName>
</protein>
<dbReference type="PANTHER" id="PTHR43355">
    <property type="entry name" value="FLAVIN REDUCTASE (NADPH)"/>
    <property type="match status" value="1"/>
</dbReference>
<feature type="domain" description="NAD(P)-binding" evidence="1">
    <location>
        <begin position="15"/>
        <end position="197"/>
    </location>
</feature>
<proteinExistence type="predicted"/>
<dbReference type="AlphaFoldDB" id="A0A4P6YRH6"/>
<dbReference type="EMBL" id="CP037940">
    <property type="protein sequence ID" value="QBO35216.1"/>
    <property type="molecule type" value="Genomic_DNA"/>
</dbReference>
<dbReference type="Proteomes" id="UP000292886">
    <property type="component" value="Chromosome"/>
</dbReference>
<sequence>MKRGNHNMTKVLVLGATGTIAQHAVKFMHANGTDVIQFVRTPSKLRQSLNVIQGDAADVVALKEAMTGVDVVYANLGPTNMPVFAQAVMDAMHATGVTRLIWTATAGVHDELPVSHQANAAKMLGTTDDPTSYMGDQAAAVKLIMASDLDYTIIRPNWLTNDDQVQAVIIAQFGTELPDGAISRKTVGHFVSDLVNNLTQHQRGSISLSGK</sequence>
<dbReference type="InterPro" id="IPR051606">
    <property type="entry name" value="Polyketide_Oxido-like"/>
</dbReference>
<organism evidence="2 3">
    <name type="scientific">Periweissella cryptocerci</name>
    <dbReference type="NCBI Taxonomy" id="2506420"/>
    <lineage>
        <taxon>Bacteria</taxon>
        <taxon>Bacillati</taxon>
        <taxon>Bacillota</taxon>
        <taxon>Bacilli</taxon>
        <taxon>Lactobacillales</taxon>
        <taxon>Lactobacillaceae</taxon>
        <taxon>Periweissella</taxon>
    </lineage>
</organism>
<dbReference type="InterPro" id="IPR036291">
    <property type="entry name" value="NAD(P)-bd_dom_sf"/>
</dbReference>
<dbReference type="Gene3D" id="3.40.50.720">
    <property type="entry name" value="NAD(P)-binding Rossmann-like Domain"/>
    <property type="match status" value="1"/>
</dbReference>
<name>A0A4P6YRH6_9LACO</name>
<dbReference type="SUPFAM" id="SSF51735">
    <property type="entry name" value="NAD(P)-binding Rossmann-fold domains"/>
    <property type="match status" value="1"/>
</dbReference>